<gene>
    <name evidence="2" type="ORF">M2283_009090</name>
</gene>
<accession>A0ABT6LZS2</accession>
<evidence type="ECO:0000313" key="2">
    <source>
        <dbReference type="EMBL" id="MDH6221743.1"/>
    </source>
</evidence>
<dbReference type="EMBL" id="JARXVH010000025">
    <property type="protein sequence ID" value="MDH6221743.1"/>
    <property type="molecule type" value="Genomic_DNA"/>
</dbReference>
<proteinExistence type="predicted"/>
<dbReference type="Proteomes" id="UP001160499">
    <property type="component" value="Unassembled WGS sequence"/>
</dbReference>
<dbReference type="SUPFAM" id="SSF46785">
    <property type="entry name" value="Winged helix' DNA-binding domain"/>
    <property type="match status" value="1"/>
</dbReference>
<dbReference type="Gene3D" id="1.10.10.10">
    <property type="entry name" value="Winged helix-like DNA-binding domain superfamily/Winged helix DNA-binding domain"/>
    <property type="match status" value="1"/>
</dbReference>
<sequence>MNSQVERWTFLTSLARVLLTLARDPAARLRGIAAACRITGRTVLAIVTDLEQAAYLHRERIGRRNQYTLHLDGSFRHPAEADMPIRALWELFTGREEGAAPPPPRKAPSSTSPLSRPTLRGPSACPG</sequence>
<feature type="region of interest" description="Disordered" evidence="1">
    <location>
        <begin position="94"/>
        <end position="127"/>
    </location>
</feature>
<reference evidence="2 3" key="1">
    <citation type="submission" date="2023-04" db="EMBL/GenBank/DDBJ databases">
        <title>Forest soil microbial communities from Buena Vista Peninsula, Colon Province, Panama.</title>
        <authorList>
            <person name="Bouskill N."/>
        </authorList>
    </citation>
    <scope>NUCLEOTIDE SEQUENCE [LARGE SCALE GENOMIC DNA]</scope>
    <source>
        <strain evidence="2 3">GGS1</strain>
    </source>
</reference>
<keyword evidence="3" id="KW-1185">Reference proteome</keyword>
<name>A0ABT6LZS2_9ACTN</name>
<evidence type="ECO:0000256" key="1">
    <source>
        <dbReference type="SAM" id="MobiDB-lite"/>
    </source>
</evidence>
<dbReference type="InterPro" id="IPR036388">
    <property type="entry name" value="WH-like_DNA-bd_sf"/>
</dbReference>
<protein>
    <recommendedName>
        <fullName evidence="4">HTH marR-type domain-containing protein</fullName>
    </recommendedName>
</protein>
<dbReference type="InterPro" id="IPR036390">
    <property type="entry name" value="WH_DNA-bd_sf"/>
</dbReference>
<feature type="compositionally biased region" description="Low complexity" evidence="1">
    <location>
        <begin position="107"/>
        <end position="120"/>
    </location>
</feature>
<comment type="caution">
    <text evidence="2">The sequence shown here is derived from an EMBL/GenBank/DDBJ whole genome shotgun (WGS) entry which is preliminary data.</text>
</comment>
<organism evidence="2 3">
    <name type="scientific">Streptomyces pseudovenezuelae</name>
    <dbReference type="NCBI Taxonomy" id="67350"/>
    <lineage>
        <taxon>Bacteria</taxon>
        <taxon>Bacillati</taxon>
        <taxon>Actinomycetota</taxon>
        <taxon>Actinomycetes</taxon>
        <taxon>Kitasatosporales</taxon>
        <taxon>Streptomycetaceae</taxon>
        <taxon>Streptomyces</taxon>
        <taxon>Streptomyces aurantiacus group</taxon>
    </lineage>
</organism>
<evidence type="ECO:0008006" key="4">
    <source>
        <dbReference type="Google" id="ProtNLM"/>
    </source>
</evidence>
<evidence type="ECO:0000313" key="3">
    <source>
        <dbReference type="Proteomes" id="UP001160499"/>
    </source>
</evidence>